<dbReference type="STRING" id="1082479.SAMN05216241_101187"/>
<name>A0A1G7LBQ0_9PROT</name>
<dbReference type="SUPFAM" id="SSF52317">
    <property type="entry name" value="Class I glutamine amidotransferase-like"/>
    <property type="match status" value="1"/>
</dbReference>
<organism evidence="2 3">
    <name type="scientific">Limimonas halophila</name>
    <dbReference type="NCBI Taxonomy" id="1082479"/>
    <lineage>
        <taxon>Bacteria</taxon>
        <taxon>Pseudomonadati</taxon>
        <taxon>Pseudomonadota</taxon>
        <taxon>Alphaproteobacteria</taxon>
        <taxon>Rhodospirillales</taxon>
        <taxon>Rhodovibrionaceae</taxon>
        <taxon>Limimonas</taxon>
    </lineage>
</organism>
<proteinExistence type="predicted"/>
<dbReference type="Proteomes" id="UP000199415">
    <property type="component" value="Unassembled WGS sequence"/>
</dbReference>
<sequence>MNATVAVTWSPLVPAWVLIALAVAAALILALAAWRRARGWGWRALAVVGGLGVLANPTLVQEERDPLADIALIAVDESASQGVGDRRARTRETVDALKTRLDGLDNTETQVVRGGAPETGPPTDGTTLIADIERALRTVPRSRLGGIFVVGDGRVHDVPQRVEALGVDAPVHLVQTGDPAAGDRRLLVKDAPSYGIVGESVEMTVRVEDLGVENGPQRARLTFRRGDGSEQTVQIPVGQDARVKVPVHRRGRIVVAMQVADGPAELTRMNNRAAVTVNGVRDRLRVLLVSGMPHAGERAWRRLLKADPSVDLVHFTILRPPSKQRATPINELSLIAFPTRELFQEKIEEFDLIVFDRYTWRGVLPSLYLRNVADYVRQGGALLVASGASFAGNGSLYRTPLRAVLPAEPSGQVQESAFVPAVTDTGARHPVTADLPGSGTDGAKTWGRWFRSIPTRTASGNTLMQRPDGQPLLVLKDQGEGRVAQLLSDQIWLWARGYDGGGPQQPLMRRVAHWLMNEPALEAEDLRVRRDGDALAVTRRTLERLESPTVTLRTPGGETRSVALDRTRPGRYGARVPIDEVGIHEAEAGEHTAMAAVGAPSPLEYRDVRPSAEPLRPLIEVTGGGVAVLADDGVPRVRKVDPDRSRSGPGWLGVLANGAHRVTGASQVPLLPAAAALILLAALMLAAWYREGR</sequence>
<dbReference type="Gene3D" id="3.40.50.880">
    <property type="match status" value="1"/>
</dbReference>
<keyword evidence="1" id="KW-0472">Membrane</keyword>
<evidence type="ECO:0000313" key="3">
    <source>
        <dbReference type="Proteomes" id="UP000199415"/>
    </source>
</evidence>
<feature type="transmembrane region" description="Helical" evidence="1">
    <location>
        <begin position="670"/>
        <end position="689"/>
    </location>
</feature>
<dbReference type="InterPro" id="IPR029062">
    <property type="entry name" value="Class_I_gatase-like"/>
</dbReference>
<dbReference type="PANTHER" id="PTHR37947">
    <property type="entry name" value="BLL2462 PROTEIN"/>
    <property type="match status" value="1"/>
</dbReference>
<feature type="transmembrane region" description="Helical" evidence="1">
    <location>
        <begin position="12"/>
        <end position="33"/>
    </location>
</feature>
<keyword evidence="1" id="KW-1133">Transmembrane helix</keyword>
<evidence type="ECO:0000256" key="1">
    <source>
        <dbReference type="SAM" id="Phobius"/>
    </source>
</evidence>
<dbReference type="RefSeq" id="WP_090018238.1">
    <property type="nucleotide sequence ID" value="NZ_FNCE01000001.1"/>
</dbReference>
<reference evidence="2 3" key="1">
    <citation type="submission" date="2016-10" db="EMBL/GenBank/DDBJ databases">
        <authorList>
            <person name="de Groot N.N."/>
        </authorList>
    </citation>
    <scope>NUCLEOTIDE SEQUENCE [LARGE SCALE GENOMIC DNA]</scope>
    <source>
        <strain evidence="2 3">DSM 25584</strain>
    </source>
</reference>
<keyword evidence="3" id="KW-1185">Reference proteome</keyword>
<evidence type="ECO:0000313" key="2">
    <source>
        <dbReference type="EMBL" id="SDF46744.1"/>
    </source>
</evidence>
<protein>
    <recommendedName>
        <fullName evidence="4">Glutamine amidotransferase domain-containing protein</fullName>
    </recommendedName>
</protein>
<dbReference type="EMBL" id="FNCE01000001">
    <property type="protein sequence ID" value="SDF46744.1"/>
    <property type="molecule type" value="Genomic_DNA"/>
</dbReference>
<dbReference type="AlphaFoldDB" id="A0A1G7LBQ0"/>
<keyword evidence="1" id="KW-0812">Transmembrane</keyword>
<evidence type="ECO:0008006" key="4">
    <source>
        <dbReference type="Google" id="ProtNLM"/>
    </source>
</evidence>
<dbReference type="PANTHER" id="PTHR37947:SF1">
    <property type="entry name" value="BLL2462 PROTEIN"/>
    <property type="match status" value="1"/>
</dbReference>
<dbReference type="OrthoDB" id="9769144at2"/>
<gene>
    <name evidence="2" type="ORF">SAMN05216241_101187</name>
</gene>
<accession>A0A1G7LBQ0</accession>